<accession>A0A2S9YMC6</accession>
<gene>
    <name evidence="1" type="ORF">ENSA7_40910</name>
</gene>
<proteinExistence type="predicted"/>
<evidence type="ECO:0000313" key="1">
    <source>
        <dbReference type="EMBL" id="PRQ06243.1"/>
    </source>
</evidence>
<protein>
    <submittedName>
        <fullName evidence="1">Uncharacterized protein</fullName>
    </submittedName>
</protein>
<sequence>MRYFAMRRGFREYGGHMRLGEAIELARRYRSHARPQAAWSFADLPTVIDALTERGSATVAVVLVLDRDGALTEALPTAGPRHARVFQRSLSRKLGEPWLEFVARCGVEAKALPGELLREFEAASDELLLPSPHQLWWRLTWNSEPEWERNFGLNLIELDGGDPGDPSVGHDAAGIRYLFRHEHDDSPLGRHLFDHAEQLCAELDRVRGSLMEFVRGRDESSVPELEAFTLRDAGEREFEVVAYLRHAAGGYSEVRLEDFAPVESRLVSAIPG</sequence>
<reference evidence="1 2" key="1">
    <citation type="submission" date="2018-03" db="EMBL/GenBank/DDBJ databases">
        <title>Draft Genome Sequences of the Obligatory Marine Myxobacteria Enhygromyxa salina SWB007.</title>
        <authorList>
            <person name="Poehlein A."/>
            <person name="Moghaddam J.A."/>
            <person name="Harms H."/>
            <person name="Alanjari M."/>
            <person name="Koenig G.M."/>
            <person name="Daniel R."/>
            <person name="Schaeberle T.F."/>
        </authorList>
    </citation>
    <scope>NUCLEOTIDE SEQUENCE [LARGE SCALE GENOMIC DNA]</scope>
    <source>
        <strain evidence="1 2">SWB007</strain>
    </source>
</reference>
<dbReference type="EMBL" id="PVNL01000079">
    <property type="protein sequence ID" value="PRQ06243.1"/>
    <property type="molecule type" value="Genomic_DNA"/>
</dbReference>
<organism evidence="1 2">
    <name type="scientific">Enhygromyxa salina</name>
    <dbReference type="NCBI Taxonomy" id="215803"/>
    <lineage>
        <taxon>Bacteria</taxon>
        <taxon>Pseudomonadati</taxon>
        <taxon>Myxococcota</taxon>
        <taxon>Polyangia</taxon>
        <taxon>Nannocystales</taxon>
        <taxon>Nannocystaceae</taxon>
        <taxon>Enhygromyxa</taxon>
    </lineage>
</organism>
<name>A0A2S9YMC6_9BACT</name>
<evidence type="ECO:0000313" key="2">
    <source>
        <dbReference type="Proteomes" id="UP000238823"/>
    </source>
</evidence>
<dbReference type="AlphaFoldDB" id="A0A2S9YMC6"/>
<comment type="caution">
    <text evidence="1">The sequence shown here is derived from an EMBL/GenBank/DDBJ whole genome shotgun (WGS) entry which is preliminary data.</text>
</comment>
<dbReference type="Proteomes" id="UP000238823">
    <property type="component" value="Unassembled WGS sequence"/>
</dbReference>